<keyword evidence="2" id="KW-1185">Reference proteome</keyword>
<proteinExistence type="predicted"/>
<sequence>MLSTKNPKLHPLPCRQPLAFAWGRWQLNFSSLFSSSSSSSSSSRSFPSYPAPVMAPFFVLNLGIDTPFSEGVDGAPSMGLLSFPTPAVALFPSKERWSNPPSTGGVDGVLSQGYLPMAHGLVSIQNGAFRCPLCVWYRLKARNVAFGICVVSFDLKIWHFFPNIVTTMCSSRAPCDRVFTNSAAFAADEDLFRIFRLFCVVTFGPLQLGLSFWTSIIVRNLLQLLSHTFLPPSKETGSELMSTIRVNSKVLL</sequence>
<reference evidence="1 2" key="1">
    <citation type="submission" date="2018-10" db="EMBL/GenBank/DDBJ databases">
        <title>A high-quality apple genome assembly.</title>
        <authorList>
            <person name="Hu J."/>
        </authorList>
    </citation>
    <scope>NUCLEOTIDE SEQUENCE [LARGE SCALE GENOMIC DNA]</scope>
    <source>
        <strain evidence="2">cv. HFTH1</strain>
        <tissue evidence="1">Young leaf</tissue>
    </source>
</reference>
<organism evidence="1 2">
    <name type="scientific">Malus domestica</name>
    <name type="common">Apple</name>
    <name type="synonym">Pyrus malus</name>
    <dbReference type="NCBI Taxonomy" id="3750"/>
    <lineage>
        <taxon>Eukaryota</taxon>
        <taxon>Viridiplantae</taxon>
        <taxon>Streptophyta</taxon>
        <taxon>Embryophyta</taxon>
        <taxon>Tracheophyta</taxon>
        <taxon>Spermatophyta</taxon>
        <taxon>Magnoliopsida</taxon>
        <taxon>eudicotyledons</taxon>
        <taxon>Gunneridae</taxon>
        <taxon>Pentapetalae</taxon>
        <taxon>rosids</taxon>
        <taxon>fabids</taxon>
        <taxon>Rosales</taxon>
        <taxon>Rosaceae</taxon>
        <taxon>Amygdaloideae</taxon>
        <taxon>Maleae</taxon>
        <taxon>Malus</taxon>
    </lineage>
</organism>
<dbReference type="Proteomes" id="UP000290289">
    <property type="component" value="Chromosome 2"/>
</dbReference>
<name>A0A498KL04_MALDO</name>
<dbReference type="AlphaFoldDB" id="A0A498KL04"/>
<comment type="caution">
    <text evidence="1">The sequence shown here is derived from an EMBL/GenBank/DDBJ whole genome shotgun (WGS) entry which is preliminary data.</text>
</comment>
<evidence type="ECO:0000313" key="1">
    <source>
        <dbReference type="EMBL" id="RXI07114.1"/>
    </source>
</evidence>
<gene>
    <name evidence="1" type="ORF">DVH24_026250</name>
</gene>
<protein>
    <submittedName>
        <fullName evidence="1">Uncharacterized protein</fullName>
    </submittedName>
</protein>
<evidence type="ECO:0000313" key="2">
    <source>
        <dbReference type="Proteomes" id="UP000290289"/>
    </source>
</evidence>
<dbReference type="EMBL" id="RDQH01000328">
    <property type="protein sequence ID" value="RXI07114.1"/>
    <property type="molecule type" value="Genomic_DNA"/>
</dbReference>
<accession>A0A498KL04</accession>